<keyword evidence="3" id="KW-1185">Reference proteome</keyword>
<dbReference type="PROSITE" id="PS50075">
    <property type="entry name" value="CARRIER"/>
    <property type="match status" value="1"/>
</dbReference>
<feature type="domain" description="Carrier" evidence="1">
    <location>
        <begin position="29"/>
        <end position="110"/>
    </location>
</feature>
<sequence>MVTVKLQTVIYVIICPVRAWRDTLGDRRLSRDEVHAVLVTAVREMRPALAGTSLSGDEHLIAELGIDSVDRVELLIALEEAFEVEDEVDPRIFMTPMTINDLVDQIVVAEPAVRE</sequence>
<dbReference type="InterPro" id="IPR009081">
    <property type="entry name" value="PP-bd_ACP"/>
</dbReference>
<evidence type="ECO:0000313" key="2">
    <source>
        <dbReference type="EMBL" id="KAB2350255.1"/>
    </source>
</evidence>
<dbReference type="AlphaFoldDB" id="A0A6H9Z0M1"/>
<dbReference type="SUPFAM" id="SSF47336">
    <property type="entry name" value="ACP-like"/>
    <property type="match status" value="1"/>
</dbReference>
<dbReference type="Pfam" id="PF00550">
    <property type="entry name" value="PP-binding"/>
    <property type="match status" value="1"/>
</dbReference>
<evidence type="ECO:0000313" key="3">
    <source>
        <dbReference type="Proteomes" id="UP000468735"/>
    </source>
</evidence>
<proteinExistence type="predicted"/>
<name>A0A6H9Z0M1_9ACTN</name>
<gene>
    <name evidence="2" type="ORF">F8566_10745</name>
</gene>
<dbReference type="Gene3D" id="1.10.1200.10">
    <property type="entry name" value="ACP-like"/>
    <property type="match status" value="1"/>
</dbReference>
<protein>
    <submittedName>
        <fullName evidence="2">Acyl carrier protein</fullName>
    </submittedName>
</protein>
<accession>A0A6H9Z0M1</accession>
<dbReference type="EMBL" id="WBMT01000004">
    <property type="protein sequence ID" value="KAB2350255.1"/>
    <property type="molecule type" value="Genomic_DNA"/>
</dbReference>
<evidence type="ECO:0000259" key="1">
    <source>
        <dbReference type="PROSITE" id="PS50075"/>
    </source>
</evidence>
<dbReference type="OrthoDB" id="4271696at2"/>
<reference evidence="2 3" key="1">
    <citation type="submission" date="2019-09" db="EMBL/GenBank/DDBJ databases">
        <title>Actinomadura physcomitrii sp. nov., a novel actinomycete isolated from moss [Physcomitrium sphaericum (Ludw) Fuernr].</title>
        <authorList>
            <person name="Zhuang X."/>
            <person name="Liu C."/>
        </authorList>
    </citation>
    <scope>NUCLEOTIDE SEQUENCE [LARGE SCALE GENOMIC DNA]</scope>
    <source>
        <strain evidence="2 3">HMC1</strain>
    </source>
</reference>
<dbReference type="InterPro" id="IPR036736">
    <property type="entry name" value="ACP-like_sf"/>
</dbReference>
<organism evidence="2 3">
    <name type="scientific">Actinomadura rudentiformis</name>
    <dbReference type="NCBI Taxonomy" id="359158"/>
    <lineage>
        <taxon>Bacteria</taxon>
        <taxon>Bacillati</taxon>
        <taxon>Actinomycetota</taxon>
        <taxon>Actinomycetes</taxon>
        <taxon>Streptosporangiales</taxon>
        <taxon>Thermomonosporaceae</taxon>
        <taxon>Actinomadura</taxon>
    </lineage>
</organism>
<comment type="caution">
    <text evidence="2">The sequence shown here is derived from an EMBL/GenBank/DDBJ whole genome shotgun (WGS) entry which is preliminary data.</text>
</comment>
<dbReference type="Proteomes" id="UP000468735">
    <property type="component" value="Unassembled WGS sequence"/>
</dbReference>